<name>A0ABQ9WZV1_9EUKA</name>
<dbReference type="SMART" id="SM00803">
    <property type="entry name" value="TAF"/>
    <property type="match status" value="1"/>
</dbReference>
<evidence type="ECO:0000256" key="2">
    <source>
        <dbReference type="ARBA" id="ARBA00007688"/>
    </source>
</evidence>
<evidence type="ECO:0000256" key="4">
    <source>
        <dbReference type="ARBA" id="ARBA00023163"/>
    </source>
</evidence>
<dbReference type="InterPro" id="IPR009072">
    <property type="entry name" value="Histone-fold"/>
</dbReference>
<keyword evidence="4" id="KW-0804">Transcription</keyword>
<keyword evidence="5" id="KW-0539">Nucleus</keyword>
<evidence type="ECO:0000256" key="3">
    <source>
        <dbReference type="ARBA" id="ARBA00023015"/>
    </source>
</evidence>
<evidence type="ECO:0000259" key="7">
    <source>
        <dbReference type="SMART" id="SM00803"/>
    </source>
</evidence>
<reference evidence="8 9" key="1">
    <citation type="journal article" date="2022" name="bioRxiv">
        <title>Genomics of Preaxostyla Flagellates Illuminates Evolutionary Transitions and the Path Towards Mitochondrial Loss.</title>
        <authorList>
            <person name="Novak L.V.F."/>
            <person name="Treitli S.C."/>
            <person name="Pyrih J."/>
            <person name="Halakuc P."/>
            <person name="Pipaliya S.V."/>
            <person name="Vacek V."/>
            <person name="Brzon O."/>
            <person name="Soukal P."/>
            <person name="Eme L."/>
            <person name="Dacks J.B."/>
            <person name="Karnkowska A."/>
            <person name="Elias M."/>
            <person name="Hampl V."/>
        </authorList>
    </citation>
    <scope>NUCLEOTIDE SEQUENCE [LARGE SCALE GENOMIC DNA]</scope>
    <source>
        <strain evidence="8">NAU3</strain>
        <tissue evidence="8">Gut</tissue>
    </source>
</reference>
<comment type="caution">
    <text evidence="8">The sequence shown here is derived from an EMBL/GenBank/DDBJ whole genome shotgun (WGS) entry which is preliminary data.</text>
</comment>
<evidence type="ECO:0000313" key="8">
    <source>
        <dbReference type="EMBL" id="KAK2945047.1"/>
    </source>
</evidence>
<evidence type="ECO:0000256" key="5">
    <source>
        <dbReference type="ARBA" id="ARBA00023242"/>
    </source>
</evidence>
<dbReference type="Gene3D" id="1.10.20.10">
    <property type="entry name" value="Histone, subunit A"/>
    <property type="match status" value="1"/>
</dbReference>
<dbReference type="CDD" id="cd08050">
    <property type="entry name" value="TAF6C"/>
    <property type="match status" value="1"/>
</dbReference>
<evidence type="ECO:0000313" key="9">
    <source>
        <dbReference type="Proteomes" id="UP001281761"/>
    </source>
</evidence>
<keyword evidence="9" id="KW-1185">Reference proteome</keyword>
<evidence type="ECO:0000256" key="6">
    <source>
        <dbReference type="SAM" id="MobiDB-lite"/>
    </source>
</evidence>
<gene>
    <name evidence="8" type="ORF">BLNAU_20060</name>
</gene>
<dbReference type="EMBL" id="JARBJD010000275">
    <property type="protein sequence ID" value="KAK2945047.1"/>
    <property type="molecule type" value="Genomic_DNA"/>
</dbReference>
<dbReference type="PANTHER" id="PTHR10221">
    <property type="entry name" value="TRANSCRIPTION INITIATION FACTOR TFIID SUBUNIT 6"/>
    <property type="match status" value="1"/>
</dbReference>
<keyword evidence="3" id="KW-0805">Transcription regulation</keyword>
<dbReference type="PANTHER" id="PTHR10221:SF9">
    <property type="entry name" value="TRANSCRIPTION INITIATION FACTOR TFIID SUBUNIT 6"/>
    <property type="match status" value="1"/>
</dbReference>
<feature type="domain" description="TATA box binding protein associated factor (TAF) histone-like fold" evidence="7">
    <location>
        <begin position="3"/>
        <end position="62"/>
    </location>
</feature>
<evidence type="ECO:0000256" key="1">
    <source>
        <dbReference type="ARBA" id="ARBA00004123"/>
    </source>
</evidence>
<feature type="region of interest" description="Disordered" evidence="6">
    <location>
        <begin position="159"/>
        <end position="189"/>
    </location>
</feature>
<dbReference type="InterPro" id="IPR016024">
    <property type="entry name" value="ARM-type_fold"/>
</dbReference>
<protein>
    <submittedName>
        <fullName evidence="8">Transcription initiation factor TFIID subunit 6</fullName>
    </submittedName>
</protein>
<dbReference type="Gene3D" id="1.25.40.770">
    <property type="entry name" value="TAF6, C-terminal HEAT repeat domain"/>
    <property type="match status" value="1"/>
</dbReference>
<feature type="compositionally biased region" description="Low complexity" evidence="6">
    <location>
        <begin position="174"/>
        <end position="183"/>
    </location>
</feature>
<comment type="similarity">
    <text evidence="2">Belongs to the TAF6 family.</text>
</comment>
<proteinExistence type="inferred from homology"/>
<sequence>MFTSFSQVVAQSLSLNVTEGASNSLSIYSELELRSVIQDAALFMRRAKRTVLLPEDINAALQAQNKQSIFGYEHIEPPQYKNVIGMPDLHFTDDEIIDLDTIIDAPLPPVPHPPSFTAHWLAVKGIQPLIPQNPVPPQVKEELLASFPDLMGMRDQAQELRPYTESTTEQQPSNENNNNNGPNDQILPPARHDYSIEANLYFTKVAYIIMHPIEDYSQPPETPGIEPSAGDLYQQELEAVYTSLSNDAGLQQLVPYFAQFVAQETNNNISSISILYSLMRLVNALFRSPHLDLVPYCHILIPPVLTCTIGNQLGSETTPQFISGAYHTTLLRPAPIQPLEDRDLNSIATPSFSPLNRTSTPVQLTQNDLRQYCAILLSTICTKLSIALTTFEPRLVQTYLSCLMDPTRSLASHFGCVVGITALGPHVFQSVFLAHIPDYLKWCRPLLFSEDQQQRADVDTVVNAICEGLQKLCRHPHYFPVFPVQNVGGNLAPIPEPLSLPTDTQGRIAFIVPFFALYDSIGERTLDYFPELLESFNT</sequence>
<dbReference type="Pfam" id="PF02969">
    <property type="entry name" value="TAF"/>
    <property type="match status" value="1"/>
</dbReference>
<dbReference type="InterPro" id="IPR037796">
    <property type="entry name" value="TAF6"/>
</dbReference>
<dbReference type="Pfam" id="PF07571">
    <property type="entry name" value="TAF6_C"/>
    <property type="match status" value="1"/>
</dbReference>
<dbReference type="SUPFAM" id="SSF47113">
    <property type="entry name" value="Histone-fold"/>
    <property type="match status" value="1"/>
</dbReference>
<organism evidence="8 9">
    <name type="scientific">Blattamonas nauphoetae</name>
    <dbReference type="NCBI Taxonomy" id="2049346"/>
    <lineage>
        <taxon>Eukaryota</taxon>
        <taxon>Metamonada</taxon>
        <taxon>Preaxostyla</taxon>
        <taxon>Oxymonadida</taxon>
        <taxon>Blattamonas</taxon>
    </lineage>
</organism>
<feature type="compositionally biased region" description="Polar residues" evidence="6">
    <location>
        <begin position="164"/>
        <end position="173"/>
    </location>
</feature>
<dbReference type="Proteomes" id="UP001281761">
    <property type="component" value="Unassembled WGS sequence"/>
</dbReference>
<dbReference type="CDD" id="cd22931">
    <property type="entry name" value="HFD_TAF6"/>
    <property type="match status" value="1"/>
</dbReference>
<comment type="subcellular location">
    <subcellularLocation>
        <location evidence="1">Nucleus</location>
    </subcellularLocation>
</comment>
<dbReference type="InterPro" id="IPR046344">
    <property type="entry name" value="TAF6_C_sf"/>
</dbReference>
<dbReference type="InterPro" id="IPR004823">
    <property type="entry name" value="TAF_TATA-bd_Histone-like_dom"/>
</dbReference>
<accession>A0ABQ9WZV1</accession>
<dbReference type="SUPFAM" id="SSF48371">
    <property type="entry name" value="ARM repeat"/>
    <property type="match status" value="1"/>
</dbReference>
<dbReference type="InterPro" id="IPR011442">
    <property type="entry name" value="TAF6_C"/>
</dbReference>